<dbReference type="GO" id="GO:0003676">
    <property type="term" value="F:nucleic acid binding"/>
    <property type="evidence" value="ECO:0007669"/>
    <property type="project" value="InterPro"/>
</dbReference>
<organism evidence="2">
    <name type="scientific">Tanacetum cinerariifolium</name>
    <name type="common">Dalmatian daisy</name>
    <name type="synonym">Chrysanthemum cinerariifolium</name>
    <dbReference type="NCBI Taxonomy" id="118510"/>
    <lineage>
        <taxon>Eukaryota</taxon>
        <taxon>Viridiplantae</taxon>
        <taxon>Streptophyta</taxon>
        <taxon>Embryophyta</taxon>
        <taxon>Tracheophyta</taxon>
        <taxon>Spermatophyta</taxon>
        <taxon>Magnoliopsida</taxon>
        <taxon>eudicotyledons</taxon>
        <taxon>Gunneridae</taxon>
        <taxon>Pentapetalae</taxon>
        <taxon>asterids</taxon>
        <taxon>campanulids</taxon>
        <taxon>Asterales</taxon>
        <taxon>Asteraceae</taxon>
        <taxon>Asteroideae</taxon>
        <taxon>Anthemideae</taxon>
        <taxon>Anthemidinae</taxon>
        <taxon>Tanacetum</taxon>
    </lineage>
</organism>
<evidence type="ECO:0000256" key="1">
    <source>
        <dbReference type="SAM" id="MobiDB-lite"/>
    </source>
</evidence>
<dbReference type="EMBL" id="BKCJ010001745">
    <property type="protein sequence ID" value="GEU43712.1"/>
    <property type="molecule type" value="Genomic_DNA"/>
</dbReference>
<evidence type="ECO:0000313" key="2">
    <source>
        <dbReference type="EMBL" id="GEU43712.1"/>
    </source>
</evidence>
<feature type="region of interest" description="Disordered" evidence="1">
    <location>
        <begin position="225"/>
        <end position="244"/>
    </location>
</feature>
<dbReference type="AlphaFoldDB" id="A0A6L2K4M0"/>
<name>A0A6L2K4M0_TANCI</name>
<dbReference type="GO" id="GO:0008270">
    <property type="term" value="F:zinc ion binding"/>
    <property type="evidence" value="ECO:0007669"/>
    <property type="project" value="InterPro"/>
</dbReference>
<feature type="compositionally biased region" description="Polar residues" evidence="1">
    <location>
        <begin position="143"/>
        <end position="168"/>
    </location>
</feature>
<feature type="region of interest" description="Disordered" evidence="1">
    <location>
        <begin position="143"/>
        <end position="203"/>
    </location>
</feature>
<proteinExistence type="predicted"/>
<protein>
    <submittedName>
        <fullName evidence="2">Uncharacterized protein</fullName>
    </submittedName>
</protein>
<reference evidence="2" key="1">
    <citation type="journal article" date="2019" name="Sci. Rep.">
        <title>Draft genome of Tanacetum cinerariifolium, the natural source of mosquito coil.</title>
        <authorList>
            <person name="Yamashiro T."/>
            <person name="Shiraishi A."/>
            <person name="Satake H."/>
            <person name="Nakayama K."/>
        </authorList>
    </citation>
    <scope>NUCLEOTIDE SEQUENCE</scope>
</reference>
<accession>A0A6L2K4M0</accession>
<comment type="caution">
    <text evidence="2">The sequence shown here is derived from an EMBL/GenBank/DDBJ whole genome shotgun (WGS) entry which is preliminary data.</text>
</comment>
<sequence length="338" mass="38510">MLVIGRYAQWRSRFLRYIDTRTNGDALRKCILEGPYTLSTVVIPAAPATENSPAVPEHTTELEMKYTQLLMHAKQLMKCGKLSKDYNKKQFDNCYDASLCLISSTTSSRMVKKEVNELCAERIATNANPLALVATAQLNQDPYYQTPQSHKSYAPTSKASLPTKSHATTRNEGKEIAKSITPLSESASKEDIDPKQAQRDKDMQKKLALIEKYFKKIYKPTNNNLRTSSNFKNKNMDTTPSPEVQQTGIQCFNYKKFGQFSKECRKPKRVKHSTYHKEKMLPCKQTKKGVPLQEEQSNWLADMDEEIGKQELEAHYSYMEKIQEIPTADSGTDSEPLK</sequence>
<dbReference type="InterPro" id="IPR036875">
    <property type="entry name" value="Znf_CCHC_sf"/>
</dbReference>
<gene>
    <name evidence="2" type="ORF">Tci_015690</name>
</gene>
<feature type="compositionally biased region" description="Basic and acidic residues" evidence="1">
    <location>
        <begin position="187"/>
        <end position="203"/>
    </location>
</feature>
<dbReference type="SUPFAM" id="SSF57756">
    <property type="entry name" value="Retrovirus zinc finger-like domains"/>
    <property type="match status" value="1"/>
</dbReference>